<feature type="non-terminal residue" evidence="2">
    <location>
        <position position="1"/>
    </location>
</feature>
<sequence>RKWELLSVYEVPGGGAENHHGMLLVGNGPEQTEGEDARYGPLVEEVRVGDECWPYVLSYGLEEAKAVHQAVRNHHSVALVEPAYGSDVEQPWLTARQPQRSGRVARSEKARAVHLNGADGPHHHAAPRNAEGFRARVHVHHADVAHSSSRLVRADLGSRPTHVVDAWKVTDEDVYHALVDLRNVVELDRATESEHHGGQTVGRESSDKRGLIRAVVEEQKMMYKLVYLEEDEVLNGLDTGDDLDGLALGELLRNCRPEGNEQRIQAEDLSDDENTDGDEAEGGDLGKDLLQVAGGVVVLTNEQSGTIEECVEVEIQTPSLALVPCSQV</sequence>
<feature type="region of interest" description="Disordered" evidence="1">
    <location>
        <begin position="190"/>
        <end position="209"/>
    </location>
</feature>
<dbReference type="InParanoid" id="S8FE03"/>
<dbReference type="AlphaFoldDB" id="S8FE03"/>
<evidence type="ECO:0000313" key="3">
    <source>
        <dbReference type="Proteomes" id="UP000015241"/>
    </source>
</evidence>
<evidence type="ECO:0000256" key="1">
    <source>
        <dbReference type="SAM" id="MobiDB-lite"/>
    </source>
</evidence>
<proteinExistence type="predicted"/>
<accession>S8FE03</accession>
<reference evidence="2 3" key="1">
    <citation type="journal article" date="2012" name="Science">
        <title>The Paleozoic origin of enzymatic lignin decomposition reconstructed from 31 fungal genomes.</title>
        <authorList>
            <person name="Floudas D."/>
            <person name="Binder M."/>
            <person name="Riley R."/>
            <person name="Barry K."/>
            <person name="Blanchette R.A."/>
            <person name="Henrissat B."/>
            <person name="Martinez A.T."/>
            <person name="Otillar R."/>
            <person name="Spatafora J.W."/>
            <person name="Yadav J.S."/>
            <person name="Aerts A."/>
            <person name="Benoit I."/>
            <person name="Boyd A."/>
            <person name="Carlson A."/>
            <person name="Copeland A."/>
            <person name="Coutinho P.M."/>
            <person name="de Vries R.P."/>
            <person name="Ferreira P."/>
            <person name="Findley K."/>
            <person name="Foster B."/>
            <person name="Gaskell J."/>
            <person name="Glotzer D."/>
            <person name="Gorecki P."/>
            <person name="Heitman J."/>
            <person name="Hesse C."/>
            <person name="Hori C."/>
            <person name="Igarashi K."/>
            <person name="Jurgens J.A."/>
            <person name="Kallen N."/>
            <person name="Kersten P."/>
            <person name="Kohler A."/>
            <person name="Kuees U."/>
            <person name="Kumar T.K.A."/>
            <person name="Kuo A."/>
            <person name="LaButti K."/>
            <person name="Larrondo L.F."/>
            <person name="Lindquist E."/>
            <person name="Ling A."/>
            <person name="Lombard V."/>
            <person name="Lucas S."/>
            <person name="Lundell T."/>
            <person name="Martin R."/>
            <person name="McLaughlin D.J."/>
            <person name="Morgenstern I."/>
            <person name="Morin E."/>
            <person name="Murat C."/>
            <person name="Nagy L.G."/>
            <person name="Nolan M."/>
            <person name="Ohm R.A."/>
            <person name="Patyshakuliyeva A."/>
            <person name="Rokas A."/>
            <person name="Ruiz-Duenas F.J."/>
            <person name="Sabat G."/>
            <person name="Salamov A."/>
            <person name="Samejima M."/>
            <person name="Schmutz J."/>
            <person name="Slot J.C."/>
            <person name="St John F."/>
            <person name="Stenlid J."/>
            <person name="Sun H."/>
            <person name="Sun S."/>
            <person name="Syed K."/>
            <person name="Tsang A."/>
            <person name="Wiebenga A."/>
            <person name="Young D."/>
            <person name="Pisabarro A."/>
            <person name="Eastwood D.C."/>
            <person name="Martin F."/>
            <person name="Cullen D."/>
            <person name="Grigoriev I.V."/>
            <person name="Hibbett D.S."/>
        </authorList>
    </citation>
    <scope>NUCLEOTIDE SEQUENCE</scope>
    <source>
        <strain evidence="3">FP-58527</strain>
    </source>
</reference>
<keyword evidence="3" id="KW-1185">Reference proteome</keyword>
<organism evidence="2 3">
    <name type="scientific">Fomitopsis schrenkii</name>
    <name type="common">Brown rot fungus</name>
    <dbReference type="NCBI Taxonomy" id="2126942"/>
    <lineage>
        <taxon>Eukaryota</taxon>
        <taxon>Fungi</taxon>
        <taxon>Dikarya</taxon>
        <taxon>Basidiomycota</taxon>
        <taxon>Agaricomycotina</taxon>
        <taxon>Agaricomycetes</taxon>
        <taxon>Polyporales</taxon>
        <taxon>Fomitopsis</taxon>
    </lineage>
</organism>
<dbReference type="Proteomes" id="UP000015241">
    <property type="component" value="Unassembled WGS sequence"/>
</dbReference>
<dbReference type="PROSITE" id="PS00639">
    <property type="entry name" value="THIOL_PROTEASE_HIS"/>
    <property type="match status" value="1"/>
</dbReference>
<protein>
    <submittedName>
        <fullName evidence="2">Uncharacterized protein</fullName>
    </submittedName>
</protein>
<gene>
    <name evidence="2" type="ORF">FOMPIDRAFT_117923</name>
</gene>
<feature type="compositionally biased region" description="Acidic residues" evidence="1">
    <location>
        <begin position="268"/>
        <end position="282"/>
    </location>
</feature>
<dbReference type="HOGENOM" id="CLU_848757_0_0_1"/>
<dbReference type="EMBL" id="KE504155">
    <property type="protein sequence ID" value="EPS99690.1"/>
    <property type="molecule type" value="Genomic_DNA"/>
</dbReference>
<name>S8FE03_FOMSC</name>
<feature type="region of interest" description="Disordered" evidence="1">
    <location>
        <begin position="259"/>
        <end position="285"/>
    </location>
</feature>
<evidence type="ECO:0000313" key="2">
    <source>
        <dbReference type="EMBL" id="EPS99690.1"/>
    </source>
</evidence>
<dbReference type="InterPro" id="IPR025660">
    <property type="entry name" value="Pept_his_AS"/>
</dbReference>